<dbReference type="Proteomes" id="UP000450917">
    <property type="component" value="Unassembled WGS sequence"/>
</dbReference>
<dbReference type="RefSeq" id="WP_155613871.1">
    <property type="nucleotide sequence ID" value="NZ_WNZX01000001.1"/>
</dbReference>
<name>A0A7X2Z702_9BACL</name>
<dbReference type="SUPFAM" id="SSF50129">
    <property type="entry name" value="GroES-like"/>
    <property type="match status" value="1"/>
</dbReference>
<keyword evidence="1" id="KW-0521">NADP</keyword>
<protein>
    <submittedName>
        <fullName evidence="4">Zinc-binding dehydrogenase</fullName>
    </submittedName>
</protein>
<dbReference type="PANTHER" id="PTHR48106">
    <property type="entry name" value="QUINONE OXIDOREDUCTASE PIG3-RELATED"/>
    <property type="match status" value="1"/>
</dbReference>
<dbReference type="GO" id="GO:0070402">
    <property type="term" value="F:NADPH binding"/>
    <property type="evidence" value="ECO:0007669"/>
    <property type="project" value="TreeGrafter"/>
</dbReference>
<evidence type="ECO:0000256" key="2">
    <source>
        <dbReference type="ARBA" id="ARBA00023002"/>
    </source>
</evidence>
<dbReference type="EMBL" id="WNZX01000001">
    <property type="protein sequence ID" value="MUG69469.1"/>
    <property type="molecule type" value="Genomic_DNA"/>
</dbReference>
<keyword evidence="2" id="KW-0560">Oxidoreductase</keyword>
<dbReference type="InterPro" id="IPR036291">
    <property type="entry name" value="NAD(P)-bd_dom_sf"/>
</dbReference>
<dbReference type="Gene3D" id="3.40.50.720">
    <property type="entry name" value="NAD(P)-binding Rossmann-like Domain"/>
    <property type="match status" value="1"/>
</dbReference>
<evidence type="ECO:0000256" key="1">
    <source>
        <dbReference type="ARBA" id="ARBA00022857"/>
    </source>
</evidence>
<evidence type="ECO:0000313" key="4">
    <source>
        <dbReference type="EMBL" id="MUG69469.1"/>
    </source>
</evidence>
<dbReference type="Pfam" id="PF08240">
    <property type="entry name" value="ADH_N"/>
    <property type="match status" value="1"/>
</dbReference>
<dbReference type="PANTHER" id="PTHR48106:SF18">
    <property type="entry name" value="QUINONE OXIDOREDUCTASE PIG3"/>
    <property type="match status" value="1"/>
</dbReference>
<feature type="domain" description="Enoyl reductase (ER)" evidence="3">
    <location>
        <begin position="11"/>
        <end position="337"/>
    </location>
</feature>
<reference evidence="4 5" key="1">
    <citation type="submission" date="2019-11" db="EMBL/GenBank/DDBJ databases">
        <title>Draft genome sequences of five Paenibacillus species of dairy origin.</title>
        <authorList>
            <person name="Olajide A.M."/>
            <person name="Chen S."/>
            <person name="Lapointe G."/>
        </authorList>
    </citation>
    <scope>NUCLEOTIDE SEQUENCE [LARGE SCALE GENOMIC DNA]</scope>
    <source>
        <strain evidence="4 5">2CS3</strain>
    </source>
</reference>
<proteinExistence type="predicted"/>
<dbReference type="CDD" id="cd08273">
    <property type="entry name" value="MDR8"/>
    <property type="match status" value="1"/>
</dbReference>
<gene>
    <name evidence="4" type="ORF">GNP93_02140</name>
</gene>
<dbReference type="InterPro" id="IPR013154">
    <property type="entry name" value="ADH-like_N"/>
</dbReference>
<dbReference type="GO" id="GO:0016651">
    <property type="term" value="F:oxidoreductase activity, acting on NAD(P)H"/>
    <property type="evidence" value="ECO:0007669"/>
    <property type="project" value="TreeGrafter"/>
</dbReference>
<comment type="caution">
    <text evidence="4">The sequence shown here is derived from an EMBL/GenBank/DDBJ whole genome shotgun (WGS) entry which is preliminary data.</text>
</comment>
<organism evidence="4 5">
    <name type="scientific">Paenibacillus validus</name>
    <dbReference type="NCBI Taxonomy" id="44253"/>
    <lineage>
        <taxon>Bacteria</taxon>
        <taxon>Bacillati</taxon>
        <taxon>Bacillota</taxon>
        <taxon>Bacilli</taxon>
        <taxon>Bacillales</taxon>
        <taxon>Paenibacillaceae</taxon>
        <taxon>Paenibacillus</taxon>
    </lineage>
</organism>
<dbReference type="InterPro" id="IPR011032">
    <property type="entry name" value="GroES-like_sf"/>
</dbReference>
<keyword evidence="5" id="KW-1185">Reference proteome</keyword>
<dbReference type="InterPro" id="IPR020843">
    <property type="entry name" value="ER"/>
</dbReference>
<dbReference type="AlphaFoldDB" id="A0A7X2Z702"/>
<dbReference type="Gene3D" id="3.90.180.10">
    <property type="entry name" value="Medium-chain alcohol dehydrogenases, catalytic domain"/>
    <property type="match status" value="1"/>
</dbReference>
<evidence type="ECO:0000313" key="5">
    <source>
        <dbReference type="Proteomes" id="UP000450917"/>
    </source>
</evidence>
<dbReference type="Pfam" id="PF13602">
    <property type="entry name" value="ADH_zinc_N_2"/>
    <property type="match status" value="1"/>
</dbReference>
<sequence>MNQRVIVTAYGEADVLRLMDEPVQAPASGEVLIRVEAAGVALGDVMRRKGVYPGGPKPPFTPGYDGVGRIEAVGEGVSGLRAGERVAFCLDGTGAYSRYVRVREQDAIPVPASIDPYEAVCLVLNYVTAYQLLHRAVKKEGMRRILVHGAAGGVGTALLELGRVLGLTMIGTASEPKLASVRGYGAMGIDYRSEDFVKAVLERYPDGVDAVFDPIGGDNWRRSVQTLRPGGALVGFGFTSVLTAGPDAEAASRLRGDWSRLSQGQWHSEKPVLASAYSVTQWKREHPSWFRLDLQALLQLLSEGRIKPVVHAVIPLQEAAEAHRLIESSRTIGKIIVDCL</sequence>
<evidence type="ECO:0000259" key="3">
    <source>
        <dbReference type="SMART" id="SM00829"/>
    </source>
</evidence>
<dbReference type="SMART" id="SM00829">
    <property type="entry name" value="PKS_ER"/>
    <property type="match status" value="1"/>
</dbReference>
<dbReference type="SUPFAM" id="SSF51735">
    <property type="entry name" value="NAD(P)-binding Rossmann-fold domains"/>
    <property type="match status" value="1"/>
</dbReference>
<accession>A0A7X2Z702</accession>